<dbReference type="InterPro" id="IPR016136">
    <property type="entry name" value="DNA_helicase_N/primase_C"/>
</dbReference>
<keyword evidence="3 12" id="KW-0235">DNA replication</keyword>
<dbReference type="PANTHER" id="PTHR30153">
    <property type="entry name" value="REPLICATIVE DNA HELICASE DNAB"/>
    <property type="match status" value="1"/>
</dbReference>
<comment type="caution">
    <text evidence="15">The sequence shown here is derived from an EMBL/GenBank/DDBJ whole genome shotgun (WGS) entry which is preliminary data.</text>
</comment>
<gene>
    <name evidence="15" type="primary">dnaB</name>
    <name evidence="15" type="ORF">WJ0W_004584</name>
</gene>
<keyword evidence="2 12" id="KW-0639">Primosome</keyword>
<feature type="compositionally biased region" description="Low complexity" evidence="13">
    <location>
        <begin position="452"/>
        <end position="465"/>
    </location>
</feature>
<dbReference type="InterPro" id="IPR027417">
    <property type="entry name" value="P-loop_NTPase"/>
</dbReference>
<evidence type="ECO:0000256" key="12">
    <source>
        <dbReference type="RuleBase" id="RU362085"/>
    </source>
</evidence>
<dbReference type="PROSITE" id="PS51199">
    <property type="entry name" value="SF4_HELICASE"/>
    <property type="match status" value="1"/>
</dbReference>
<keyword evidence="8 12" id="KW-0238">DNA-binding</keyword>
<dbReference type="Gene3D" id="1.10.860.10">
    <property type="entry name" value="DNAb Helicase, Chain A"/>
    <property type="match status" value="1"/>
</dbReference>
<evidence type="ECO:0000259" key="14">
    <source>
        <dbReference type="PROSITE" id="PS51199"/>
    </source>
</evidence>
<protein>
    <recommendedName>
        <fullName evidence="11 12">Replicative DNA helicase</fullName>
        <ecNumber evidence="11 12">5.6.2.3</ecNumber>
    </recommendedName>
</protein>
<dbReference type="PANTHER" id="PTHR30153:SF2">
    <property type="entry name" value="REPLICATIVE DNA HELICASE"/>
    <property type="match status" value="1"/>
</dbReference>
<keyword evidence="7 12" id="KW-0067">ATP-binding</keyword>
<accession>A0ABN8U870</accession>
<evidence type="ECO:0000256" key="9">
    <source>
        <dbReference type="ARBA" id="ARBA00023235"/>
    </source>
</evidence>
<dbReference type="InterPro" id="IPR007692">
    <property type="entry name" value="DNA_helicase_DnaB"/>
</dbReference>
<evidence type="ECO:0000256" key="1">
    <source>
        <dbReference type="ARBA" id="ARBA00008428"/>
    </source>
</evidence>
<dbReference type="EMBL" id="CALYLO010000006">
    <property type="protein sequence ID" value="CAH8247350.1"/>
    <property type="molecule type" value="Genomic_DNA"/>
</dbReference>
<evidence type="ECO:0000256" key="8">
    <source>
        <dbReference type="ARBA" id="ARBA00023125"/>
    </source>
</evidence>
<evidence type="ECO:0000256" key="4">
    <source>
        <dbReference type="ARBA" id="ARBA00022741"/>
    </source>
</evidence>
<proteinExistence type="inferred from homology"/>
<evidence type="ECO:0000256" key="6">
    <source>
        <dbReference type="ARBA" id="ARBA00022806"/>
    </source>
</evidence>
<name>A0ABN8U870_9BACL</name>
<keyword evidence="6 12" id="KW-0347">Helicase</keyword>
<evidence type="ECO:0000256" key="2">
    <source>
        <dbReference type="ARBA" id="ARBA00022515"/>
    </source>
</evidence>
<evidence type="ECO:0000313" key="16">
    <source>
        <dbReference type="Proteomes" id="UP001154322"/>
    </source>
</evidence>
<organism evidence="15 16">
    <name type="scientific">Paenibacillus melissococcoides</name>
    <dbReference type="NCBI Taxonomy" id="2912268"/>
    <lineage>
        <taxon>Bacteria</taxon>
        <taxon>Bacillati</taxon>
        <taxon>Bacillota</taxon>
        <taxon>Bacilli</taxon>
        <taxon>Bacillales</taxon>
        <taxon>Paenibacillaceae</taxon>
        <taxon>Paenibacillus</taxon>
    </lineage>
</organism>
<evidence type="ECO:0000256" key="11">
    <source>
        <dbReference type="NCBIfam" id="TIGR00665"/>
    </source>
</evidence>
<dbReference type="InterPro" id="IPR007694">
    <property type="entry name" value="DNA_helicase_DnaB-like_C"/>
</dbReference>
<comment type="catalytic activity">
    <reaction evidence="10 12">
        <text>ATP + H2O = ADP + phosphate + H(+)</text>
        <dbReference type="Rhea" id="RHEA:13065"/>
        <dbReference type="ChEBI" id="CHEBI:15377"/>
        <dbReference type="ChEBI" id="CHEBI:15378"/>
        <dbReference type="ChEBI" id="CHEBI:30616"/>
        <dbReference type="ChEBI" id="CHEBI:43474"/>
        <dbReference type="ChEBI" id="CHEBI:456216"/>
        <dbReference type="EC" id="5.6.2.3"/>
    </reaction>
</comment>
<comment type="function">
    <text evidence="12">The main replicative DNA helicase, it participates in initiation and elongation during chromosome replication. Travels ahead of the DNA replisome, separating dsDNA into templates for DNA synthesis. A processive ATP-dependent 5'-3' DNA helicase it has DNA-dependent ATPase activity.</text>
</comment>
<sequence>MTERIPHDMDAEQSVIGILISEIAEGKTELVYDTADQLQPEDFYVPAHKVIFENLIELVESGQPADFVTLATRVGEDKAFSGERPIAYLTDLSRSVASVRTLPQHIQRVRDESARRRMISLGNYLIRKATEQGVPLAEVLDQAERKVMTLSQGLVTEKKSLESIADSAQERWDYLYKTKDDPNVLGVETGFVDLDRMLGGVMPEYILLAARPSMGKTAFSLQVAENVARLGRGAVGYCSLEMATASLVDRSISAQSHIDQVRIRRRELSEEEWERGAQAVTHIAELQLYIDDAVTTTNEIRSFARRLKREYGLAMIVIDYLQLIADKPERGQNSQNDIVSAISRRLKQLTKELGCPFVVLSQLNRSTEKRGDHRPMLSDLRDSGSLEQDADQVWFIHRPDYYNPRDKPGTAELIIAKNRNGPVGTVELAFVRQYAKFGNLAQPEEGDRVVNSSSGRSSTASSNPSGDAGSRNELRGTWYPTDIVSRVRIPFLATEANFQNRGLYPVRIGIGSKQHLFGKLPRIIKKSSCSLARLSGSSSCSSRAATFG</sequence>
<dbReference type="SUPFAM" id="SSF52540">
    <property type="entry name" value="P-loop containing nucleoside triphosphate hydrolases"/>
    <property type="match status" value="1"/>
</dbReference>
<dbReference type="SUPFAM" id="SSF48024">
    <property type="entry name" value="N-terminal domain of DnaB helicase"/>
    <property type="match status" value="1"/>
</dbReference>
<dbReference type="Pfam" id="PF00772">
    <property type="entry name" value="DnaB"/>
    <property type="match status" value="1"/>
</dbReference>
<dbReference type="InterPro" id="IPR007693">
    <property type="entry name" value="DNA_helicase_DnaB-like_N"/>
</dbReference>
<feature type="region of interest" description="Disordered" evidence="13">
    <location>
        <begin position="445"/>
        <end position="474"/>
    </location>
</feature>
<evidence type="ECO:0000256" key="3">
    <source>
        <dbReference type="ARBA" id="ARBA00022705"/>
    </source>
</evidence>
<comment type="similarity">
    <text evidence="1 12">Belongs to the helicase family. DnaB subfamily.</text>
</comment>
<dbReference type="EC" id="5.6.2.3" evidence="11 12"/>
<keyword evidence="5 12" id="KW-0378">Hydrolase</keyword>
<dbReference type="Proteomes" id="UP001154322">
    <property type="component" value="Unassembled WGS sequence"/>
</dbReference>
<keyword evidence="4 12" id="KW-0547">Nucleotide-binding</keyword>
<reference evidence="15" key="1">
    <citation type="submission" date="2022-06" db="EMBL/GenBank/DDBJ databases">
        <authorList>
            <person name="Dietemann V."/>
            <person name="Ory F."/>
            <person name="Dainat B."/>
            <person name="Oberhansli S."/>
        </authorList>
    </citation>
    <scope>NUCLEOTIDE SEQUENCE</scope>
    <source>
        <strain evidence="15">Ena-SAMPLE-TAB-26-04-2022-14:26:32:270-5432</strain>
    </source>
</reference>
<dbReference type="Pfam" id="PF03796">
    <property type="entry name" value="DnaB_C"/>
    <property type="match status" value="1"/>
</dbReference>
<evidence type="ECO:0000256" key="5">
    <source>
        <dbReference type="ARBA" id="ARBA00022801"/>
    </source>
</evidence>
<evidence type="ECO:0000256" key="13">
    <source>
        <dbReference type="SAM" id="MobiDB-lite"/>
    </source>
</evidence>
<dbReference type="Gene3D" id="3.40.50.300">
    <property type="entry name" value="P-loop containing nucleotide triphosphate hydrolases"/>
    <property type="match status" value="1"/>
</dbReference>
<evidence type="ECO:0000256" key="10">
    <source>
        <dbReference type="ARBA" id="ARBA00048954"/>
    </source>
</evidence>
<dbReference type="InterPro" id="IPR036185">
    <property type="entry name" value="DNA_heli_DnaB-like_N_sf"/>
</dbReference>
<evidence type="ECO:0000313" key="15">
    <source>
        <dbReference type="EMBL" id="CAH8247350.1"/>
    </source>
</evidence>
<keyword evidence="9" id="KW-0413">Isomerase</keyword>
<dbReference type="GO" id="GO:0004386">
    <property type="term" value="F:helicase activity"/>
    <property type="evidence" value="ECO:0007669"/>
    <property type="project" value="UniProtKB-KW"/>
</dbReference>
<keyword evidence="16" id="KW-1185">Reference proteome</keyword>
<evidence type="ECO:0000256" key="7">
    <source>
        <dbReference type="ARBA" id="ARBA00022840"/>
    </source>
</evidence>
<dbReference type="NCBIfam" id="TIGR00665">
    <property type="entry name" value="DnaB"/>
    <property type="match status" value="1"/>
</dbReference>
<dbReference type="CDD" id="cd00984">
    <property type="entry name" value="DnaB_C"/>
    <property type="match status" value="1"/>
</dbReference>
<dbReference type="RefSeq" id="WP_261948799.1">
    <property type="nucleotide sequence ID" value="NZ_CALYLO010000006.1"/>
</dbReference>
<feature type="domain" description="SF4 helicase" evidence="14">
    <location>
        <begin position="180"/>
        <end position="444"/>
    </location>
</feature>